<dbReference type="GO" id="GO:0006935">
    <property type="term" value="P:chemotaxis"/>
    <property type="evidence" value="ECO:0007669"/>
    <property type="project" value="UniProtKB-KW"/>
</dbReference>
<evidence type="ECO:0000256" key="9">
    <source>
        <dbReference type="ARBA" id="ARBA00023143"/>
    </source>
</evidence>
<evidence type="ECO:0000313" key="14">
    <source>
        <dbReference type="Proteomes" id="UP000265614"/>
    </source>
</evidence>
<dbReference type="OrthoDB" id="9780302at2"/>
<organism evidence="13 14">
    <name type="scientific">Vallicoccus soli</name>
    <dbReference type="NCBI Taxonomy" id="2339232"/>
    <lineage>
        <taxon>Bacteria</taxon>
        <taxon>Bacillati</taxon>
        <taxon>Actinomycetota</taxon>
        <taxon>Actinomycetes</taxon>
        <taxon>Motilibacterales</taxon>
        <taxon>Vallicoccaceae</taxon>
        <taxon>Vallicoccus</taxon>
    </lineage>
</organism>
<dbReference type="PRINTS" id="PR00954">
    <property type="entry name" value="FLGMOTORFLIG"/>
</dbReference>
<dbReference type="Proteomes" id="UP000265614">
    <property type="component" value="Unassembled WGS sequence"/>
</dbReference>
<dbReference type="GO" id="GO:0005886">
    <property type="term" value="C:plasma membrane"/>
    <property type="evidence" value="ECO:0007669"/>
    <property type="project" value="UniProtKB-SubCell"/>
</dbReference>
<proteinExistence type="inferred from homology"/>
<feature type="domain" description="Flagellar motor switch protein FliG N-terminal" evidence="12">
    <location>
        <begin position="10"/>
        <end position="112"/>
    </location>
</feature>
<dbReference type="GO" id="GO:0009425">
    <property type="term" value="C:bacterial-type flagellum basal body"/>
    <property type="evidence" value="ECO:0007669"/>
    <property type="project" value="UniProtKB-SubCell"/>
</dbReference>
<sequence>MATQTADEVMTGPRKAAVLLVQMGREASARILAEMRETEVEEIMAEIVRLQDVETTVAEDVLTEFHEMVKARAFVGQGGFGYARDLLSDSLGDDRAGEILSRISAAVMEMPFQFLHQADPRQLLSFLQDEHPQTIALVLAHMTADQASMVLSGLPSQLQADVAHRIAVMDRTSPEIIKSVEATLERKLSSVLQPSDLSEIGGLQPLVDIINRADRATERLILEGLEGRDPALAEEVRSRMFMFEDITGIDDRSIQLILRQVETNDLATALKGVRADVRDKVMKNLSERAAANLADEIEMLGPVRLSTVEEAQVKVVQVIRTLEESGQIVIARGGGSEDEFVA</sequence>
<evidence type="ECO:0000256" key="7">
    <source>
        <dbReference type="ARBA" id="ARBA00022779"/>
    </source>
</evidence>
<dbReference type="RefSeq" id="WP_119951951.1">
    <property type="nucleotide sequence ID" value="NZ_QZEZ01000012.1"/>
</dbReference>
<dbReference type="EMBL" id="QZEZ01000012">
    <property type="protein sequence ID" value="RJK92816.1"/>
    <property type="molecule type" value="Genomic_DNA"/>
</dbReference>
<evidence type="ECO:0000256" key="8">
    <source>
        <dbReference type="ARBA" id="ARBA00023136"/>
    </source>
</evidence>
<dbReference type="Pfam" id="PF14841">
    <property type="entry name" value="FliG_M"/>
    <property type="match status" value="1"/>
</dbReference>
<keyword evidence="8" id="KW-0472">Membrane</keyword>
<feature type="domain" description="Flagellar motor switch protein FliG C-terminal" evidence="10">
    <location>
        <begin position="224"/>
        <end position="330"/>
    </location>
</feature>
<dbReference type="PANTHER" id="PTHR30534:SF0">
    <property type="entry name" value="FLAGELLAR MOTOR SWITCH PROTEIN FLIG"/>
    <property type="match status" value="1"/>
</dbReference>
<keyword evidence="13" id="KW-0966">Cell projection</keyword>
<keyword evidence="14" id="KW-1185">Reference proteome</keyword>
<evidence type="ECO:0000313" key="13">
    <source>
        <dbReference type="EMBL" id="RJK92816.1"/>
    </source>
</evidence>
<dbReference type="NCBIfam" id="TIGR00207">
    <property type="entry name" value="fliG"/>
    <property type="match status" value="1"/>
</dbReference>
<gene>
    <name evidence="13" type="primary">fliG</name>
    <name evidence="13" type="ORF">D5H78_18370</name>
</gene>
<keyword evidence="13" id="KW-0282">Flagellum</keyword>
<dbReference type="PIRSF" id="PIRSF003161">
    <property type="entry name" value="FliG"/>
    <property type="match status" value="1"/>
</dbReference>
<evidence type="ECO:0000259" key="10">
    <source>
        <dbReference type="Pfam" id="PF01706"/>
    </source>
</evidence>
<keyword evidence="9" id="KW-0975">Bacterial flagellum</keyword>
<dbReference type="InterPro" id="IPR023087">
    <property type="entry name" value="Flg_Motor_Flig_C"/>
</dbReference>
<dbReference type="GO" id="GO:0071973">
    <property type="term" value="P:bacterial-type flagellum-dependent cell motility"/>
    <property type="evidence" value="ECO:0007669"/>
    <property type="project" value="InterPro"/>
</dbReference>
<evidence type="ECO:0000256" key="5">
    <source>
        <dbReference type="ARBA" id="ARBA00022475"/>
    </source>
</evidence>
<dbReference type="Pfam" id="PF14842">
    <property type="entry name" value="FliG_N"/>
    <property type="match status" value="1"/>
</dbReference>
<dbReference type="Pfam" id="PF01706">
    <property type="entry name" value="FliG_C"/>
    <property type="match status" value="1"/>
</dbReference>
<evidence type="ECO:0000256" key="2">
    <source>
        <dbReference type="ARBA" id="ARBA00004413"/>
    </source>
</evidence>
<name>A0A3A3YUS5_9ACTN</name>
<dbReference type="InterPro" id="IPR000090">
    <property type="entry name" value="Flg_Motor_Flig"/>
</dbReference>
<reference evidence="13 14" key="1">
    <citation type="submission" date="2018-09" db="EMBL/GenBank/DDBJ databases">
        <title>YIM 75000 draft genome.</title>
        <authorList>
            <person name="Tang S."/>
            <person name="Feng Y."/>
        </authorList>
    </citation>
    <scope>NUCLEOTIDE SEQUENCE [LARGE SCALE GENOMIC DNA]</scope>
    <source>
        <strain evidence="13 14">YIM 75000</strain>
    </source>
</reference>
<evidence type="ECO:0000259" key="11">
    <source>
        <dbReference type="Pfam" id="PF14841"/>
    </source>
</evidence>
<keyword evidence="13" id="KW-0969">Cilium</keyword>
<dbReference type="InterPro" id="IPR011002">
    <property type="entry name" value="FliG_a-hlx"/>
</dbReference>
<evidence type="ECO:0000256" key="3">
    <source>
        <dbReference type="ARBA" id="ARBA00010299"/>
    </source>
</evidence>
<dbReference type="InterPro" id="IPR032779">
    <property type="entry name" value="FliG_M"/>
</dbReference>
<comment type="subcellular location">
    <subcellularLocation>
        <location evidence="1">Bacterial flagellum basal body</location>
    </subcellularLocation>
    <subcellularLocation>
        <location evidence="2">Cell membrane</location>
        <topology evidence="2">Peripheral membrane protein</topology>
        <orientation evidence="2">Cytoplasmic side</orientation>
    </subcellularLocation>
</comment>
<keyword evidence="5" id="KW-1003">Cell membrane</keyword>
<dbReference type="GO" id="GO:0003774">
    <property type="term" value="F:cytoskeletal motor activity"/>
    <property type="evidence" value="ECO:0007669"/>
    <property type="project" value="InterPro"/>
</dbReference>
<comment type="caution">
    <text evidence="13">The sequence shown here is derived from an EMBL/GenBank/DDBJ whole genome shotgun (WGS) entry which is preliminary data.</text>
</comment>
<dbReference type="SUPFAM" id="SSF48029">
    <property type="entry name" value="FliG"/>
    <property type="match status" value="2"/>
</dbReference>
<evidence type="ECO:0000259" key="12">
    <source>
        <dbReference type="Pfam" id="PF14842"/>
    </source>
</evidence>
<accession>A0A3A3YUS5</accession>
<dbReference type="PANTHER" id="PTHR30534">
    <property type="entry name" value="FLAGELLAR MOTOR SWITCH PROTEIN FLIG"/>
    <property type="match status" value="1"/>
</dbReference>
<keyword evidence="7" id="KW-0283">Flagellar rotation</keyword>
<evidence type="ECO:0000256" key="6">
    <source>
        <dbReference type="ARBA" id="ARBA00022500"/>
    </source>
</evidence>
<keyword evidence="6" id="KW-0145">Chemotaxis</keyword>
<dbReference type="Gene3D" id="1.10.220.30">
    <property type="match status" value="3"/>
</dbReference>
<comment type="similarity">
    <text evidence="3">Belongs to the FliG family.</text>
</comment>
<dbReference type="AlphaFoldDB" id="A0A3A3YUS5"/>
<evidence type="ECO:0000256" key="1">
    <source>
        <dbReference type="ARBA" id="ARBA00004117"/>
    </source>
</evidence>
<feature type="domain" description="Flagellar motor switch protein FliG middle" evidence="11">
    <location>
        <begin position="120"/>
        <end position="193"/>
    </location>
</feature>
<protein>
    <recommendedName>
        <fullName evidence="4">Flagellar motor switch protein FliG</fullName>
    </recommendedName>
</protein>
<dbReference type="InterPro" id="IPR028263">
    <property type="entry name" value="FliG_N"/>
</dbReference>
<evidence type="ECO:0000256" key="4">
    <source>
        <dbReference type="ARBA" id="ARBA00021870"/>
    </source>
</evidence>